<dbReference type="SUPFAM" id="SSF53187">
    <property type="entry name" value="Zn-dependent exopeptidases"/>
    <property type="match status" value="1"/>
</dbReference>
<dbReference type="GO" id="GO:0016805">
    <property type="term" value="F:dipeptidase activity"/>
    <property type="evidence" value="ECO:0007669"/>
    <property type="project" value="InterPro"/>
</dbReference>
<comment type="caution">
    <text evidence="2">The sequence shown here is derived from an EMBL/GenBank/DDBJ whole genome shotgun (WGS) entry which is preliminary data.</text>
</comment>
<dbReference type="GO" id="GO:0071713">
    <property type="term" value="F:para-aminobenzoyl-glutamate hydrolase activity"/>
    <property type="evidence" value="ECO:0007669"/>
    <property type="project" value="TreeGrafter"/>
</dbReference>
<accession>A0A8J3QBY4</accession>
<dbReference type="Pfam" id="PF01546">
    <property type="entry name" value="Peptidase_M20"/>
    <property type="match status" value="1"/>
</dbReference>
<dbReference type="Gene3D" id="3.30.70.360">
    <property type="match status" value="1"/>
</dbReference>
<reference evidence="2" key="1">
    <citation type="submission" date="2021-01" db="EMBL/GenBank/DDBJ databases">
        <title>Whole genome shotgun sequence of Rhizocola hellebori NBRC 109834.</title>
        <authorList>
            <person name="Komaki H."/>
            <person name="Tamura T."/>
        </authorList>
    </citation>
    <scope>NUCLEOTIDE SEQUENCE</scope>
    <source>
        <strain evidence="2">NBRC 109834</strain>
    </source>
</reference>
<evidence type="ECO:0000313" key="3">
    <source>
        <dbReference type="Proteomes" id="UP000612899"/>
    </source>
</evidence>
<dbReference type="Gene3D" id="3.40.630.10">
    <property type="entry name" value="Zn peptidases"/>
    <property type="match status" value="1"/>
</dbReference>
<evidence type="ECO:0000256" key="1">
    <source>
        <dbReference type="PIRNR" id="PIRNR037226"/>
    </source>
</evidence>
<comment type="similarity">
    <text evidence="1">Belongs to the peptidase M20A family.</text>
</comment>
<organism evidence="2 3">
    <name type="scientific">Rhizocola hellebori</name>
    <dbReference type="NCBI Taxonomy" id="1392758"/>
    <lineage>
        <taxon>Bacteria</taxon>
        <taxon>Bacillati</taxon>
        <taxon>Actinomycetota</taxon>
        <taxon>Actinomycetes</taxon>
        <taxon>Micromonosporales</taxon>
        <taxon>Micromonosporaceae</taxon>
        <taxon>Rhizocola</taxon>
    </lineage>
</organism>
<dbReference type="RefSeq" id="WP_203910729.1">
    <property type="nucleotide sequence ID" value="NZ_BONY01000031.1"/>
</dbReference>
<dbReference type="NCBIfam" id="TIGR01891">
    <property type="entry name" value="amidohydrolases"/>
    <property type="match status" value="1"/>
</dbReference>
<dbReference type="PIRSF" id="PIRSF037226">
    <property type="entry name" value="Amidohydrolase_ACY1L2_prd"/>
    <property type="match status" value="1"/>
</dbReference>
<sequence>MTTVAALKAAVCERVDEIADELVDLSHAVHRFAEPAFEEHRSAAAVAALASRHGLSVRRPVAGLKTAFVAESGSDGPIVAIFAEYDALPGLGHACGHNVIAAAGAGAAIALHALGGRPGRVRLIGSPAEERGGGKIILARAGFLHGVRAAMLIHPNAFETARPHIIAALHLRVRTLGRAAHATLFPERGINALDGLILGLAGLWSIRAGLPHAGQVHGVLVQGGTSPGVIPDRAEAAFLVRAATLAGLTPVADRVLRTLAGGAASVGAGLRVRATAPAYAELRTDPELALAWERNARSLGRQPLLNVPPNRVGSSDLGNVSHLVPTIHPMLAIADGDTVPHTPGFAAAAISDRADRAVLDGAKAMAMTAIDELLQ</sequence>
<dbReference type="InterPro" id="IPR017439">
    <property type="entry name" value="Amidohydrolase"/>
</dbReference>
<dbReference type="Proteomes" id="UP000612899">
    <property type="component" value="Unassembled WGS sequence"/>
</dbReference>
<dbReference type="InterPro" id="IPR036264">
    <property type="entry name" value="Bact_exopeptidase_dim_dom"/>
</dbReference>
<dbReference type="EMBL" id="BONY01000031">
    <property type="protein sequence ID" value="GIH06922.1"/>
    <property type="molecule type" value="Genomic_DNA"/>
</dbReference>
<dbReference type="SUPFAM" id="SSF55031">
    <property type="entry name" value="Bacterial exopeptidase dimerisation domain"/>
    <property type="match status" value="1"/>
</dbReference>
<name>A0A8J3QBY4_9ACTN</name>
<dbReference type="InterPro" id="IPR052030">
    <property type="entry name" value="Peptidase_M20/M20A_hydrolases"/>
</dbReference>
<protein>
    <recommendedName>
        <fullName evidence="1">Peptidase M20 domain-containing protein 2</fullName>
    </recommendedName>
</protein>
<gene>
    <name evidence="2" type="ORF">Rhe02_49890</name>
</gene>
<dbReference type="InterPro" id="IPR002933">
    <property type="entry name" value="Peptidase_M20"/>
</dbReference>
<dbReference type="GO" id="GO:0005737">
    <property type="term" value="C:cytoplasm"/>
    <property type="evidence" value="ECO:0007669"/>
    <property type="project" value="TreeGrafter"/>
</dbReference>
<keyword evidence="3" id="KW-1185">Reference proteome</keyword>
<evidence type="ECO:0000313" key="2">
    <source>
        <dbReference type="EMBL" id="GIH06922.1"/>
    </source>
</evidence>
<dbReference type="PANTHER" id="PTHR30575:SF0">
    <property type="entry name" value="XAA-ARG DIPEPTIDASE"/>
    <property type="match status" value="1"/>
</dbReference>
<proteinExistence type="inferred from homology"/>
<dbReference type="AlphaFoldDB" id="A0A8J3QBY4"/>
<dbReference type="GO" id="GO:0046657">
    <property type="term" value="P:folic acid catabolic process"/>
    <property type="evidence" value="ECO:0007669"/>
    <property type="project" value="TreeGrafter"/>
</dbReference>
<dbReference type="InterPro" id="IPR017144">
    <property type="entry name" value="Xaa-Arg_dipeptidase"/>
</dbReference>
<dbReference type="PANTHER" id="PTHR30575">
    <property type="entry name" value="PEPTIDASE M20"/>
    <property type="match status" value="1"/>
</dbReference>